<feature type="transmembrane region" description="Helical" evidence="7">
    <location>
        <begin position="429"/>
        <end position="447"/>
    </location>
</feature>
<evidence type="ECO:0000313" key="10">
    <source>
        <dbReference type="EMBL" id="GIN56453.1"/>
    </source>
</evidence>
<comment type="subcellular location">
    <subcellularLocation>
        <location evidence="1">Cell membrane</location>
        <topology evidence="1">Multi-pass membrane protein</topology>
    </subcellularLocation>
</comment>
<comment type="caution">
    <text evidence="10">The sequence shown here is derived from an EMBL/GenBank/DDBJ whole genome shotgun (WGS) entry which is preliminary data.</text>
</comment>
<dbReference type="SMART" id="SM00382">
    <property type="entry name" value="AAA"/>
    <property type="match status" value="1"/>
</dbReference>
<dbReference type="Gene3D" id="3.40.50.300">
    <property type="entry name" value="P-loop containing nucleotide triphosphate hydrolases"/>
    <property type="match status" value="1"/>
</dbReference>
<dbReference type="SUPFAM" id="SSF90123">
    <property type="entry name" value="ABC transporter transmembrane region"/>
    <property type="match status" value="1"/>
</dbReference>
<dbReference type="CDD" id="cd18563">
    <property type="entry name" value="ABC_6TM_exporter_like"/>
    <property type="match status" value="1"/>
</dbReference>
<feature type="transmembrane region" description="Helical" evidence="7">
    <location>
        <begin position="453"/>
        <end position="473"/>
    </location>
</feature>
<reference evidence="10 11" key="1">
    <citation type="submission" date="2021-03" db="EMBL/GenBank/DDBJ databases">
        <title>Antimicrobial resistance genes in bacteria isolated from Japanese honey, and their potential for conferring macrolide and lincosamide resistance in the American foulbrood pathogen Paenibacillus larvae.</title>
        <authorList>
            <person name="Okamoto M."/>
            <person name="Kumagai M."/>
            <person name="Kanamori H."/>
            <person name="Takamatsu D."/>
        </authorList>
    </citation>
    <scope>NUCLEOTIDE SEQUENCE [LARGE SCALE GENOMIC DNA]</scope>
    <source>
        <strain evidence="10 11">J8TS2</strain>
    </source>
</reference>
<evidence type="ECO:0000256" key="3">
    <source>
        <dbReference type="ARBA" id="ARBA00022741"/>
    </source>
</evidence>
<feature type="transmembrane region" description="Helical" evidence="7">
    <location>
        <begin position="200"/>
        <end position="222"/>
    </location>
</feature>
<protein>
    <submittedName>
        <fullName evidence="10">ABC transporter</fullName>
    </submittedName>
</protein>
<organism evidence="10 11">
    <name type="scientific">Lederbergia ruris</name>
    <dbReference type="NCBI Taxonomy" id="217495"/>
    <lineage>
        <taxon>Bacteria</taxon>
        <taxon>Bacillati</taxon>
        <taxon>Bacillota</taxon>
        <taxon>Bacilli</taxon>
        <taxon>Bacillales</taxon>
        <taxon>Bacillaceae</taxon>
        <taxon>Lederbergia</taxon>
    </lineage>
</organism>
<evidence type="ECO:0000256" key="5">
    <source>
        <dbReference type="ARBA" id="ARBA00022989"/>
    </source>
</evidence>
<evidence type="ECO:0000259" key="8">
    <source>
        <dbReference type="PROSITE" id="PS50893"/>
    </source>
</evidence>
<dbReference type="InterPro" id="IPR017871">
    <property type="entry name" value="ABC_transporter-like_CS"/>
</dbReference>
<dbReference type="InterPro" id="IPR036640">
    <property type="entry name" value="ABC1_TM_sf"/>
</dbReference>
<proteinExistence type="predicted"/>
<dbReference type="EMBL" id="BORB01000004">
    <property type="protein sequence ID" value="GIN56453.1"/>
    <property type="molecule type" value="Genomic_DNA"/>
</dbReference>
<keyword evidence="6 7" id="KW-0472">Membrane</keyword>
<evidence type="ECO:0000256" key="1">
    <source>
        <dbReference type="ARBA" id="ARBA00004651"/>
    </source>
</evidence>
<feature type="transmembrane region" description="Helical" evidence="7">
    <location>
        <begin position="315"/>
        <end position="339"/>
    </location>
</feature>
<dbReference type="InterPro" id="IPR027417">
    <property type="entry name" value="P-loop_NTPase"/>
</dbReference>
<feature type="transmembrane region" description="Helical" evidence="7">
    <location>
        <begin position="345"/>
        <end position="364"/>
    </location>
</feature>
<feature type="transmembrane region" description="Helical" evidence="7">
    <location>
        <begin position="242"/>
        <end position="266"/>
    </location>
</feature>
<evidence type="ECO:0000259" key="9">
    <source>
        <dbReference type="PROSITE" id="PS50929"/>
    </source>
</evidence>
<feature type="domain" description="ABC transporter" evidence="8">
    <location>
        <begin position="522"/>
        <end position="756"/>
    </location>
</feature>
<dbReference type="Proteomes" id="UP000679950">
    <property type="component" value="Unassembled WGS sequence"/>
</dbReference>
<dbReference type="PROSITE" id="PS00211">
    <property type="entry name" value="ABC_TRANSPORTER_1"/>
    <property type="match status" value="1"/>
</dbReference>
<dbReference type="InterPro" id="IPR003439">
    <property type="entry name" value="ABC_transporter-like_ATP-bd"/>
</dbReference>
<dbReference type="Pfam" id="PF00664">
    <property type="entry name" value="ABC_membrane"/>
    <property type="match status" value="1"/>
</dbReference>
<keyword evidence="11" id="KW-1185">Reference proteome</keyword>
<keyword evidence="4" id="KW-0067">ATP-binding</keyword>
<evidence type="ECO:0000256" key="4">
    <source>
        <dbReference type="ARBA" id="ARBA00022840"/>
    </source>
</evidence>
<evidence type="ECO:0000313" key="11">
    <source>
        <dbReference type="Proteomes" id="UP000679950"/>
    </source>
</evidence>
<keyword evidence="3" id="KW-0547">Nucleotide-binding</keyword>
<dbReference type="PANTHER" id="PTHR43394">
    <property type="entry name" value="ATP-DEPENDENT PERMEASE MDL1, MITOCHONDRIAL"/>
    <property type="match status" value="1"/>
</dbReference>
<sequence>MIEKYMNTLPEELKTLLSQTSIVEAEILDWVICDRGIDGGFVNTYLLLTKDSLYRLSNANEKQKEKVFKGFRVFDQKEKNPIPNEINKIHLDQFKIEEIESIHTVNLIASGLIIIKAPEERAIAAVTNGHIATAAKFATTFMKIKDGEPIDRHEEEDKSIKSCPTCGMIYPEEGRQICPKCMKKGAIFIRLLGFTTRHRWSIFFIILFMLLNSATGLVIPYFQGTVLFDQALGGTGAFAGKIGLVILLIIIFRTLSLLFGILFGVINARMAADIVFDLKASIFTSMQRLSLSFFQKKQTGQLMTRVNDDANELQFFFVDGIPYFIVNAMNIIGVTTILLVMDWKLTLVCLIPLPFVVLLIRSVFPKLWRMSWKRHRKASAMNSIISDTVRGARIVKAFGKEKVEIDRFQGANVSFSNAEQKFNKMSSTIFPIINMLTQIGGVLIWAFGGWRVMGGGLTFGEIMTFITYIYMLFGPIQFMNDIAGWWSYCMSAAQRVFEIQDAVPEITEKEDALHLEKLSGDIEISKVSFYYEANKPILRDVSLQAKPGQMIGIVGPSGAGKSTLVNLISRIYEVNEGEIKLDGINVKDLTADTLRKHIGIVSQEVYVFMGTIAENIAYANPDCSLEDIIHAAKVANAHDFIANLPDGYDTVVGTGGYNLSGGEKQRISIARAILHDPQILILDEATASLDTETELQIQEALESLARGRTTIAIAHRLSTLRNADYLYVMEDGKVVEEGTHEELMDIDAIYAGMVKKHEEALKMKEAI</sequence>
<dbReference type="SUPFAM" id="SSF52540">
    <property type="entry name" value="P-loop containing nucleoside triphosphate hydrolases"/>
    <property type="match status" value="1"/>
</dbReference>
<evidence type="ECO:0000256" key="7">
    <source>
        <dbReference type="SAM" id="Phobius"/>
    </source>
</evidence>
<keyword evidence="2 7" id="KW-0812">Transmembrane</keyword>
<gene>
    <name evidence="10" type="ORF">J8TS2_07720</name>
</gene>
<dbReference type="PROSITE" id="PS50893">
    <property type="entry name" value="ABC_TRANSPORTER_2"/>
    <property type="match status" value="1"/>
</dbReference>
<keyword evidence="5 7" id="KW-1133">Transmembrane helix</keyword>
<feature type="domain" description="ABC transmembrane type-1" evidence="9">
    <location>
        <begin position="203"/>
        <end position="479"/>
    </location>
</feature>
<dbReference type="RefSeq" id="WP_246516741.1">
    <property type="nucleotide sequence ID" value="NZ_BORB01000004.1"/>
</dbReference>
<evidence type="ECO:0000256" key="2">
    <source>
        <dbReference type="ARBA" id="ARBA00022692"/>
    </source>
</evidence>
<dbReference type="Pfam" id="PF00005">
    <property type="entry name" value="ABC_tran"/>
    <property type="match status" value="1"/>
</dbReference>
<name>A0ABQ4KER7_9BACI</name>
<evidence type="ECO:0000256" key="6">
    <source>
        <dbReference type="ARBA" id="ARBA00023136"/>
    </source>
</evidence>
<dbReference type="InterPro" id="IPR003593">
    <property type="entry name" value="AAA+_ATPase"/>
</dbReference>
<dbReference type="Gene3D" id="1.20.1560.10">
    <property type="entry name" value="ABC transporter type 1, transmembrane domain"/>
    <property type="match status" value="1"/>
</dbReference>
<dbReference type="InterPro" id="IPR011527">
    <property type="entry name" value="ABC1_TM_dom"/>
</dbReference>
<dbReference type="PANTHER" id="PTHR43394:SF1">
    <property type="entry name" value="ATP-BINDING CASSETTE SUB-FAMILY B MEMBER 10, MITOCHONDRIAL"/>
    <property type="match status" value="1"/>
</dbReference>
<dbReference type="InterPro" id="IPR039421">
    <property type="entry name" value="Type_1_exporter"/>
</dbReference>
<dbReference type="PROSITE" id="PS50929">
    <property type="entry name" value="ABC_TM1F"/>
    <property type="match status" value="1"/>
</dbReference>
<accession>A0ABQ4KER7</accession>